<feature type="active site" description="Proton donor/acceptor" evidence="3">
    <location>
        <position position="239"/>
    </location>
</feature>
<keyword evidence="1 2" id="KW-0413">Isomerase</keyword>
<evidence type="ECO:0000313" key="6">
    <source>
        <dbReference type="Proteomes" id="UP000403266"/>
    </source>
</evidence>
<reference evidence="5 6" key="1">
    <citation type="journal article" date="2019" name="Syst. Appl. Microbiol.">
        <title>Microvirga tunisiensis sp. nov., a root nodule symbiotic bacterium isolated from Lupinus micranthus and L. luteus grown in Northern Tunisia.</title>
        <authorList>
            <person name="Msaddak A."/>
            <person name="Rejili M."/>
            <person name="Duran D."/>
            <person name="Mars M."/>
            <person name="Palacios J.M."/>
            <person name="Ruiz-Argueso T."/>
            <person name="Rey L."/>
            <person name="Imperial J."/>
        </authorList>
    </citation>
    <scope>NUCLEOTIDE SEQUENCE [LARGE SCALE GENOMIC DNA]</scope>
    <source>
        <strain evidence="5 6">Lmie10</strain>
    </source>
</reference>
<dbReference type="AlphaFoldDB" id="A0A5N7MIC8"/>
<keyword evidence="6" id="KW-1185">Reference proteome</keyword>
<dbReference type="PANTHER" id="PTHR43489">
    <property type="entry name" value="ISOMERASE"/>
    <property type="match status" value="1"/>
</dbReference>
<evidence type="ECO:0000256" key="3">
    <source>
        <dbReference type="PIRSR" id="PIRSR006241-50"/>
    </source>
</evidence>
<evidence type="ECO:0000313" key="5">
    <source>
        <dbReference type="EMBL" id="MPR23686.1"/>
    </source>
</evidence>
<comment type="caution">
    <text evidence="5">The sequence shown here is derived from an EMBL/GenBank/DDBJ whole genome shotgun (WGS) entry which is preliminary data.</text>
</comment>
<dbReference type="InterPro" id="IPR050417">
    <property type="entry name" value="Sugar_Epim/Isomerase"/>
</dbReference>
<feature type="active site" description="Proton donor/acceptor" evidence="3">
    <location>
        <position position="142"/>
    </location>
</feature>
<evidence type="ECO:0000256" key="1">
    <source>
        <dbReference type="ARBA" id="ARBA00023235"/>
    </source>
</evidence>
<dbReference type="InterPro" id="IPR013022">
    <property type="entry name" value="Xyl_isomerase-like_TIM-brl"/>
</dbReference>
<evidence type="ECO:0000256" key="2">
    <source>
        <dbReference type="PIRNR" id="PIRNR006241"/>
    </source>
</evidence>
<dbReference type="PIRSF" id="PIRSF006241">
    <property type="entry name" value="HyI"/>
    <property type="match status" value="1"/>
</dbReference>
<sequence length="261" mass="28891">MLTSVHLSYILGTLPLEERFSAARKLGFNAVEFPFPYELDAKKYARLLNDNGLRQISIGAPACDYKNGEPGFSLTPALKSQFDRSIDTVIEYAKAIDCHQVHVFAGPRAPGVSEELAFETYCERVADAHDRLQAEGLSVVIEAVNSKDFSGYFIDHLGLVIRAMEKINRHHVGIILDVYHAHVNNEDPIAFLVEHADKIAHIQLADYPGRHEPGTASIDFDLLFKTLHAISYSGSIGLEYVPTRSIFDGIPLAAELNLSGR</sequence>
<dbReference type="EMBL" id="VOSK01000001">
    <property type="protein sequence ID" value="MPR23686.1"/>
    <property type="molecule type" value="Genomic_DNA"/>
</dbReference>
<comment type="similarity">
    <text evidence="2">Belongs to the hyi family.</text>
</comment>
<dbReference type="InterPro" id="IPR026040">
    <property type="entry name" value="HyI-like"/>
</dbReference>
<dbReference type="PANTHER" id="PTHR43489:SF6">
    <property type="entry name" value="HYDROXYPYRUVATE ISOMERASE-RELATED"/>
    <property type="match status" value="1"/>
</dbReference>
<dbReference type="Gene3D" id="3.20.20.150">
    <property type="entry name" value="Divalent-metal-dependent TIM barrel enzymes"/>
    <property type="match status" value="1"/>
</dbReference>
<feature type="domain" description="Xylose isomerase-like TIM barrel" evidence="4">
    <location>
        <begin position="20"/>
        <end position="241"/>
    </location>
</feature>
<proteinExistence type="inferred from homology"/>
<dbReference type="Pfam" id="PF01261">
    <property type="entry name" value="AP_endonuc_2"/>
    <property type="match status" value="1"/>
</dbReference>
<dbReference type="GO" id="GO:0046487">
    <property type="term" value="P:glyoxylate metabolic process"/>
    <property type="evidence" value="ECO:0007669"/>
    <property type="project" value="TreeGrafter"/>
</dbReference>
<protein>
    <submittedName>
        <fullName evidence="5">TIM barrel protein</fullName>
    </submittedName>
</protein>
<organism evidence="5 6">
    <name type="scientific">Microvirga tunisiensis</name>
    <dbReference type="NCBI Taxonomy" id="2108360"/>
    <lineage>
        <taxon>Bacteria</taxon>
        <taxon>Pseudomonadati</taxon>
        <taxon>Pseudomonadota</taxon>
        <taxon>Alphaproteobacteria</taxon>
        <taxon>Hyphomicrobiales</taxon>
        <taxon>Methylobacteriaceae</taxon>
        <taxon>Microvirga</taxon>
    </lineage>
</organism>
<dbReference type="OrthoDB" id="9786584at2"/>
<name>A0A5N7MIC8_9HYPH</name>
<dbReference type="InterPro" id="IPR036237">
    <property type="entry name" value="Xyl_isomerase-like_sf"/>
</dbReference>
<dbReference type="GO" id="GO:0008903">
    <property type="term" value="F:hydroxypyruvate isomerase activity"/>
    <property type="evidence" value="ECO:0007669"/>
    <property type="project" value="TreeGrafter"/>
</dbReference>
<dbReference type="SUPFAM" id="SSF51658">
    <property type="entry name" value="Xylose isomerase-like"/>
    <property type="match status" value="1"/>
</dbReference>
<gene>
    <name evidence="5" type="ORF">FS320_00210</name>
</gene>
<accession>A0A5N7MIC8</accession>
<dbReference type="Proteomes" id="UP000403266">
    <property type="component" value="Unassembled WGS sequence"/>
</dbReference>
<dbReference type="RefSeq" id="WP_152708600.1">
    <property type="nucleotide sequence ID" value="NZ_VOSJ01000001.1"/>
</dbReference>
<evidence type="ECO:0000259" key="4">
    <source>
        <dbReference type="Pfam" id="PF01261"/>
    </source>
</evidence>